<dbReference type="Proteomes" id="UP001162483">
    <property type="component" value="Unassembled WGS sequence"/>
</dbReference>
<proteinExistence type="predicted"/>
<gene>
    <name evidence="2" type="ORF">SPARVUS_LOCUS15020118</name>
</gene>
<evidence type="ECO:0000313" key="3">
    <source>
        <dbReference type="Proteomes" id="UP001162483"/>
    </source>
</evidence>
<feature type="region of interest" description="Disordered" evidence="1">
    <location>
        <begin position="25"/>
        <end position="53"/>
    </location>
</feature>
<evidence type="ECO:0000256" key="1">
    <source>
        <dbReference type="SAM" id="MobiDB-lite"/>
    </source>
</evidence>
<reference evidence="2" key="1">
    <citation type="submission" date="2023-05" db="EMBL/GenBank/DDBJ databases">
        <authorList>
            <person name="Stuckert A."/>
        </authorList>
    </citation>
    <scope>NUCLEOTIDE SEQUENCE</scope>
</reference>
<organism evidence="2 3">
    <name type="scientific">Staurois parvus</name>
    <dbReference type="NCBI Taxonomy" id="386267"/>
    <lineage>
        <taxon>Eukaryota</taxon>
        <taxon>Metazoa</taxon>
        <taxon>Chordata</taxon>
        <taxon>Craniata</taxon>
        <taxon>Vertebrata</taxon>
        <taxon>Euteleostomi</taxon>
        <taxon>Amphibia</taxon>
        <taxon>Batrachia</taxon>
        <taxon>Anura</taxon>
        <taxon>Neobatrachia</taxon>
        <taxon>Ranoidea</taxon>
        <taxon>Ranidae</taxon>
        <taxon>Staurois</taxon>
    </lineage>
</organism>
<name>A0ABN9H1K7_9NEOB</name>
<dbReference type="EMBL" id="CATNWA010019632">
    <property type="protein sequence ID" value="CAI9614235.1"/>
    <property type="molecule type" value="Genomic_DNA"/>
</dbReference>
<keyword evidence="3" id="KW-1185">Reference proteome</keyword>
<accession>A0ABN9H1K7</accession>
<evidence type="ECO:0000313" key="2">
    <source>
        <dbReference type="EMBL" id="CAI9614235.1"/>
    </source>
</evidence>
<sequence>MCRYGWIRAGWMDGRVVSVVRQAGVGNSGGRSVQSSRQRVNGSQAKVQQQEVK</sequence>
<feature type="non-terminal residue" evidence="2">
    <location>
        <position position="53"/>
    </location>
</feature>
<feature type="compositionally biased region" description="Low complexity" evidence="1">
    <location>
        <begin position="30"/>
        <end position="44"/>
    </location>
</feature>
<protein>
    <submittedName>
        <fullName evidence="2">Uncharacterized protein</fullName>
    </submittedName>
</protein>
<comment type="caution">
    <text evidence="2">The sequence shown here is derived from an EMBL/GenBank/DDBJ whole genome shotgun (WGS) entry which is preliminary data.</text>
</comment>